<evidence type="ECO:0000256" key="4">
    <source>
        <dbReference type="ARBA" id="ARBA00022989"/>
    </source>
</evidence>
<dbReference type="PANTHER" id="PTHR30625">
    <property type="entry name" value="PROTEIN TOLQ"/>
    <property type="match status" value="1"/>
</dbReference>
<dbReference type="InterPro" id="IPR002898">
    <property type="entry name" value="MotA_ExbB_proton_chnl"/>
</dbReference>
<proteinExistence type="inferred from homology"/>
<evidence type="ECO:0000256" key="6">
    <source>
        <dbReference type="RuleBase" id="RU004057"/>
    </source>
</evidence>
<keyword evidence="2" id="KW-1003">Cell membrane</keyword>
<keyword evidence="6" id="KW-0653">Protein transport</keyword>
<feature type="transmembrane region" description="Helical" evidence="8">
    <location>
        <begin position="109"/>
        <end position="129"/>
    </location>
</feature>
<dbReference type="EMBL" id="CP002353">
    <property type="protein sequence ID" value="ADV63892.1"/>
    <property type="molecule type" value="Genomic_DNA"/>
</dbReference>
<protein>
    <submittedName>
        <fullName evidence="10">MotA/TolQ/ExbB proton channel</fullName>
    </submittedName>
</protein>
<evidence type="ECO:0000256" key="1">
    <source>
        <dbReference type="ARBA" id="ARBA00004651"/>
    </source>
</evidence>
<evidence type="ECO:0000313" key="11">
    <source>
        <dbReference type="Proteomes" id="UP000008631"/>
    </source>
</evidence>
<feature type="transmembrane region" description="Helical" evidence="8">
    <location>
        <begin position="246"/>
        <end position="270"/>
    </location>
</feature>
<evidence type="ECO:0000256" key="7">
    <source>
        <dbReference type="SAM" id="MobiDB-lite"/>
    </source>
</evidence>
<keyword evidence="6" id="KW-0813">Transport</keyword>
<evidence type="ECO:0000259" key="9">
    <source>
        <dbReference type="Pfam" id="PF01618"/>
    </source>
</evidence>
<dbReference type="InParanoid" id="E8R5Z0"/>
<keyword evidence="5 8" id="KW-0472">Membrane</keyword>
<dbReference type="GO" id="GO:0005886">
    <property type="term" value="C:plasma membrane"/>
    <property type="evidence" value="ECO:0007669"/>
    <property type="project" value="UniProtKB-SubCell"/>
</dbReference>
<dbReference type="PANTHER" id="PTHR30625:SF17">
    <property type="entry name" value="TOLQ-RELATED"/>
    <property type="match status" value="1"/>
</dbReference>
<keyword evidence="3 8" id="KW-0812">Transmembrane</keyword>
<keyword evidence="4 8" id="KW-1133">Transmembrane helix</keyword>
<evidence type="ECO:0000313" key="10">
    <source>
        <dbReference type="EMBL" id="ADV63892.1"/>
    </source>
</evidence>
<keyword evidence="11" id="KW-1185">Reference proteome</keyword>
<dbReference type="Proteomes" id="UP000008631">
    <property type="component" value="Chromosome"/>
</dbReference>
<evidence type="ECO:0000256" key="5">
    <source>
        <dbReference type="ARBA" id="ARBA00023136"/>
    </source>
</evidence>
<dbReference type="FunCoup" id="E8R5Z0">
    <property type="interactions" value="220"/>
</dbReference>
<name>E8R5Z0_ISOPI</name>
<evidence type="ECO:0000256" key="2">
    <source>
        <dbReference type="ARBA" id="ARBA00022475"/>
    </source>
</evidence>
<dbReference type="STRING" id="575540.Isop_3330"/>
<feature type="domain" description="MotA/TolQ/ExbB proton channel" evidence="9">
    <location>
        <begin position="166"/>
        <end position="286"/>
    </location>
</feature>
<feature type="region of interest" description="Disordered" evidence="7">
    <location>
        <begin position="61"/>
        <end position="86"/>
    </location>
</feature>
<reference key="1">
    <citation type="submission" date="2010-11" db="EMBL/GenBank/DDBJ databases">
        <title>The complete sequence of chromosome of Isophaera pallida ATCC 43644.</title>
        <authorList>
            <consortium name="US DOE Joint Genome Institute (JGI-PGF)"/>
            <person name="Lucas S."/>
            <person name="Copeland A."/>
            <person name="Lapidus A."/>
            <person name="Bruce D."/>
            <person name="Goodwin L."/>
            <person name="Pitluck S."/>
            <person name="Kyrpides N."/>
            <person name="Mavromatis K."/>
            <person name="Pagani I."/>
            <person name="Ivanova N."/>
            <person name="Saunders E."/>
            <person name="Brettin T."/>
            <person name="Detter J.C."/>
            <person name="Han C."/>
            <person name="Tapia R."/>
            <person name="Land M."/>
            <person name="Hauser L."/>
            <person name="Markowitz V."/>
            <person name="Cheng J.-F."/>
            <person name="Hugenholtz P."/>
            <person name="Woyke T."/>
            <person name="Wu D."/>
            <person name="Eisen J.A."/>
        </authorList>
    </citation>
    <scope>NUCLEOTIDE SEQUENCE</scope>
    <source>
        <strain>ATCC 43644</strain>
    </source>
</reference>
<feature type="compositionally biased region" description="Pro residues" evidence="7">
    <location>
        <begin position="62"/>
        <end position="72"/>
    </location>
</feature>
<dbReference type="HOGENOM" id="CLU_053325_4_0_0"/>
<gene>
    <name evidence="10" type="ordered locus">Isop_3330</name>
</gene>
<feature type="region of interest" description="Disordered" evidence="7">
    <location>
        <begin position="322"/>
        <end position="346"/>
    </location>
</feature>
<comment type="similarity">
    <text evidence="6">Belongs to the exbB/tolQ family.</text>
</comment>
<dbReference type="Pfam" id="PF01618">
    <property type="entry name" value="MotA_ExbB"/>
    <property type="match status" value="1"/>
</dbReference>
<feature type="compositionally biased region" description="Basic and acidic residues" evidence="7">
    <location>
        <begin position="334"/>
        <end position="346"/>
    </location>
</feature>
<evidence type="ECO:0000256" key="3">
    <source>
        <dbReference type="ARBA" id="ARBA00022692"/>
    </source>
</evidence>
<sequence length="346" mass="36724">MIAGRHDQIRVGPLCLGPPRRRRTRMFVLVTAVILTLHTVAVAWPLGDPASVAAQTITLDPPATPSLTPPASPGEDDGGEFGGGFASTKVNEPDTRSFLNWMIEASGPIGWLILFLSFYLVALVIWMALKLRREVAIPSGLVRELEELLDQKAYSDAFQRISADDSYLARCLAAGLRKLPSGPAAARRAMETANEDVAMEFEHRITYLATVGTLGPMIGLVGTVYGMIISFRVIATAGAAPQASDLAMGISTALFATLEGVTLSIPAIYFHALFRNKIARLSLDVETTGEHLFERFAKGYRAPHPLAAGGVVAGGGHPGPVGSFGAASLPSPRAGDDETRAGHRGE</sequence>
<feature type="transmembrane region" description="Helical" evidence="8">
    <location>
        <begin position="207"/>
        <end position="234"/>
    </location>
</feature>
<dbReference type="InterPro" id="IPR050790">
    <property type="entry name" value="ExbB/TolQ_transport"/>
</dbReference>
<feature type="transmembrane region" description="Helical" evidence="8">
    <location>
        <begin position="26"/>
        <end position="46"/>
    </location>
</feature>
<dbReference type="AlphaFoldDB" id="E8R5Z0"/>
<reference evidence="10 11" key="2">
    <citation type="journal article" date="2011" name="Stand. Genomic Sci.">
        <title>Complete genome sequence of Isosphaera pallida type strain (IS1B).</title>
        <authorList>
            <consortium name="US DOE Joint Genome Institute (JGI-PGF)"/>
            <person name="Goker M."/>
            <person name="Cleland D."/>
            <person name="Saunders E."/>
            <person name="Lapidus A."/>
            <person name="Nolan M."/>
            <person name="Lucas S."/>
            <person name="Hammon N."/>
            <person name="Deshpande S."/>
            <person name="Cheng J.F."/>
            <person name="Tapia R."/>
            <person name="Han C."/>
            <person name="Goodwin L."/>
            <person name="Pitluck S."/>
            <person name="Liolios K."/>
            <person name="Pagani I."/>
            <person name="Ivanova N."/>
            <person name="Mavromatis K."/>
            <person name="Pati A."/>
            <person name="Chen A."/>
            <person name="Palaniappan K."/>
            <person name="Land M."/>
            <person name="Hauser L."/>
            <person name="Chang Y.J."/>
            <person name="Jeffries C.D."/>
            <person name="Detter J.C."/>
            <person name="Beck B."/>
            <person name="Woyke T."/>
            <person name="Bristow J."/>
            <person name="Eisen J.A."/>
            <person name="Markowitz V."/>
            <person name="Hugenholtz P."/>
            <person name="Kyrpides N.C."/>
            <person name="Klenk H.P."/>
        </authorList>
    </citation>
    <scope>NUCLEOTIDE SEQUENCE [LARGE SCALE GENOMIC DNA]</scope>
    <source>
        <strain evidence="11">ATCC 43644 / DSM 9630 / IS1B</strain>
    </source>
</reference>
<dbReference type="KEGG" id="ipa:Isop_3330"/>
<dbReference type="GO" id="GO:0017038">
    <property type="term" value="P:protein import"/>
    <property type="evidence" value="ECO:0007669"/>
    <property type="project" value="TreeGrafter"/>
</dbReference>
<comment type="subcellular location">
    <subcellularLocation>
        <location evidence="1">Cell membrane</location>
        <topology evidence="1">Multi-pass membrane protein</topology>
    </subcellularLocation>
    <subcellularLocation>
        <location evidence="6">Membrane</location>
        <topology evidence="6">Multi-pass membrane protein</topology>
    </subcellularLocation>
</comment>
<dbReference type="eggNOG" id="COG0811">
    <property type="taxonomic scope" value="Bacteria"/>
</dbReference>
<accession>E8R5Z0</accession>
<evidence type="ECO:0000256" key="8">
    <source>
        <dbReference type="SAM" id="Phobius"/>
    </source>
</evidence>
<organism evidence="10 11">
    <name type="scientific">Isosphaera pallida (strain ATCC 43644 / DSM 9630 / IS1B)</name>
    <dbReference type="NCBI Taxonomy" id="575540"/>
    <lineage>
        <taxon>Bacteria</taxon>
        <taxon>Pseudomonadati</taxon>
        <taxon>Planctomycetota</taxon>
        <taxon>Planctomycetia</taxon>
        <taxon>Isosphaerales</taxon>
        <taxon>Isosphaeraceae</taxon>
        <taxon>Isosphaera</taxon>
    </lineage>
</organism>